<dbReference type="Proteomes" id="UP001157440">
    <property type="component" value="Unassembled WGS sequence"/>
</dbReference>
<evidence type="ECO:0000313" key="2">
    <source>
        <dbReference type="EMBL" id="GLS72768.1"/>
    </source>
</evidence>
<reference evidence="3" key="1">
    <citation type="journal article" date="2019" name="Int. J. Syst. Evol. Microbiol.">
        <title>The Global Catalogue of Microorganisms (GCM) 10K type strain sequencing project: providing services to taxonomists for standard genome sequencing and annotation.</title>
        <authorList>
            <consortium name="The Broad Institute Genomics Platform"/>
            <consortium name="The Broad Institute Genome Sequencing Center for Infectious Disease"/>
            <person name="Wu L."/>
            <person name="Ma J."/>
        </authorList>
    </citation>
    <scope>NUCLEOTIDE SEQUENCE [LARGE SCALE GENOMIC DNA]</scope>
    <source>
        <strain evidence="3">NBRC 103632</strain>
    </source>
</reference>
<gene>
    <name evidence="2" type="ORF">GCM10007890_47830</name>
</gene>
<name>A0AA37TR72_9HYPH</name>
<proteinExistence type="predicted"/>
<accession>A0AA37TR72</accession>
<dbReference type="AlphaFoldDB" id="A0AA37TR72"/>
<dbReference type="EMBL" id="BSPL01000023">
    <property type="protein sequence ID" value="GLS72768.1"/>
    <property type="molecule type" value="Genomic_DNA"/>
</dbReference>
<feature type="compositionally biased region" description="Low complexity" evidence="1">
    <location>
        <begin position="79"/>
        <end position="96"/>
    </location>
</feature>
<feature type="compositionally biased region" description="Low complexity" evidence="1">
    <location>
        <begin position="45"/>
        <end position="56"/>
    </location>
</feature>
<protein>
    <submittedName>
        <fullName evidence="2">Uncharacterized protein</fullName>
    </submittedName>
</protein>
<sequence length="134" mass="13382">MDPALREARTRYDHPTGWLGVDIADALVARWLITPGDEAGTVATPHGGRLGSSSRPSRPDGATCPAARSGTGANDGRISSAGPAAPSVAAAGGLVSSERRRGGRAVRVTEAGPTANGPFDGGRPSRSPTTGGQA</sequence>
<evidence type="ECO:0000313" key="3">
    <source>
        <dbReference type="Proteomes" id="UP001157440"/>
    </source>
</evidence>
<comment type="caution">
    <text evidence="2">The sequence shown here is derived from an EMBL/GenBank/DDBJ whole genome shotgun (WGS) entry which is preliminary data.</text>
</comment>
<evidence type="ECO:0000256" key="1">
    <source>
        <dbReference type="SAM" id="MobiDB-lite"/>
    </source>
</evidence>
<organism evidence="2 3">
    <name type="scientific">Methylobacterium tardum</name>
    <dbReference type="NCBI Taxonomy" id="374432"/>
    <lineage>
        <taxon>Bacteria</taxon>
        <taxon>Pseudomonadati</taxon>
        <taxon>Pseudomonadota</taxon>
        <taxon>Alphaproteobacteria</taxon>
        <taxon>Hyphomicrobiales</taxon>
        <taxon>Methylobacteriaceae</taxon>
        <taxon>Methylobacterium</taxon>
    </lineage>
</organism>
<keyword evidence="3" id="KW-1185">Reference proteome</keyword>
<feature type="region of interest" description="Disordered" evidence="1">
    <location>
        <begin position="38"/>
        <end position="134"/>
    </location>
</feature>